<dbReference type="InterPro" id="IPR018845">
    <property type="entry name" value="Initiator-bd"/>
</dbReference>
<proteinExistence type="predicted"/>
<reference evidence="2" key="1">
    <citation type="submission" date="2016-10" db="EMBL/GenBank/DDBJ databases">
        <authorList>
            <person name="Benchimol M."/>
            <person name="Almeida L.G."/>
            <person name="Vasconcelos A.T."/>
            <person name="Perreira-Neves A."/>
            <person name="Rosa I.A."/>
            <person name="Tasca T."/>
            <person name="Bogo M.R."/>
            <person name="de Souza W."/>
        </authorList>
    </citation>
    <scope>NUCLEOTIDE SEQUENCE [LARGE SCALE GENOMIC DNA]</scope>
    <source>
        <strain evidence="2">K</strain>
    </source>
</reference>
<protein>
    <recommendedName>
        <fullName evidence="1">Initiator binding domain-containing protein</fullName>
    </recommendedName>
</protein>
<evidence type="ECO:0000259" key="1">
    <source>
        <dbReference type="Pfam" id="PF10416"/>
    </source>
</evidence>
<accession>A0A1J4KNQ5</accession>
<comment type="caution">
    <text evidence="2">The sequence shown here is derived from an EMBL/GenBank/DDBJ whole genome shotgun (WGS) entry which is preliminary data.</text>
</comment>
<evidence type="ECO:0000313" key="2">
    <source>
        <dbReference type="EMBL" id="OHT11326.1"/>
    </source>
</evidence>
<gene>
    <name evidence="2" type="ORF">TRFO_19314</name>
</gene>
<name>A0A1J4KNQ5_9EUKA</name>
<organism evidence="2 3">
    <name type="scientific">Tritrichomonas foetus</name>
    <dbReference type="NCBI Taxonomy" id="1144522"/>
    <lineage>
        <taxon>Eukaryota</taxon>
        <taxon>Metamonada</taxon>
        <taxon>Parabasalia</taxon>
        <taxon>Tritrichomonadida</taxon>
        <taxon>Tritrichomonadidae</taxon>
        <taxon>Tritrichomonas</taxon>
    </lineage>
</organism>
<dbReference type="Pfam" id="PF10416">
    <property type="entry name" value="IBD"/>
    <property type="match status" value="1"/>
</dbReference>
<feature type="domain" description="Initiator binding" evidence="1">
    <location>
        <begin position="21"/>
        <end position="145"/>
    </location>
</feature>
<evidence type="ECO:0000313" key="3">
    <source>
        <dbReference type="Proteomes" id="UP000179807"/>
    </source>
</evidence>
<dbReference type="AlphaFoldDB" id="A0A1J4KNQ5"/>
<dbReference type="RefSeq" id="XP_068364462.1">
    <property type="nucleotide sequence ID" value="XM_068500725.1"/>
</dbReference>
<dbReference type="GeneID" id="94835429"/>
<dbReference type="VEuPathDB" id="TrichDB:TRFO_19314"/>
<keyword evidence="3" id="KW-1185">Reference proteome</keyword>
<dbReference type="EMBL" id="MLAK01000591">
    <property type="protein sequence ID" value="OHT11326.1"/>
    <property type="molecule type" value="Genomic_DNA"/>
</dbReference>
<sequence>MEEITTSDEIAPSYLEYLTDQDRLAYENLKQKVGSPDNRYNRNKRLETFIEILNEIRIFCVRNDGDDWKRYLACGICWLGPDLALNTCQLRNLLSKSKSTVNGVLAKLGYDPVPLNSKNSTLLFMKIPFLKTHFNEMRQWTLRRMIYTSNQYMPYAPIYVPIGITNDINNNNDFHAVNVASAALINSVSNACFIGQAFNTACQKSNQFYSQNIYNCTNSSQNCQNHPRKTKKSTSNKICVRLNLNKIKTNESSLKIEEMNENHQNCEKNELINENSISLSNETIQHSSSEIQLFENADTNTNNNINNYIVPYYSANVVNTGGNVNINCCSFNKNVNIEAGERSAYNLCLEEDFEENITKCEEKESINNFYCDTFESFMFFDECGKSDPEQSDDYFNGSYL</sequence>
<dbReference type="Proteomes" id="UP000179807">
    <property type="component" value="Unassembled WGS sequence"/>
</dbReference>